<evidence type="ECO:0000256" key="2">
    <source>
        <dbReference type="ARBA" id="ARBA00022862"/>
    </source>
</evidence>
<sequence length="161" mass="17893">MTEGYRLMVVEPGSVAPDFTLSDLDREQVSLGSLRRDNNVLLVFYPFAFSPLCQGEICQVRDELAGYRDEDVQVVGVSVDTPFSLKVWAEQQGITFPLLSDFWPHGAVAKTYGVFNDVGGMANRGTFLIDTEGIVRFAEIVSPRESRDQTKWKKAVAALRG</sequence>
<evidence type="ECO:0000256" key="8">
    <source>
        <dbReference type="ARBA" id="ARBA00060973"/>
    </source>
</evidence>
<evidence type="ECO:0000256" key="9">
    <source>
        <dbReference type="ARBA" id="ARBA00065226"/>
    </source>
</evidence>
<reference evidence="17" key="1">
    <citation type="submission" date="2016-10" db="EMBL/GenBank/DDBJ databases">
        <authorList>
            <person name="Varghese N."/>
            <person name="Submissions S."/>
        </authorList>
    </citation>
    <scope>NUCLEOTIDE SEQUENCE [LARGE SCALE GENOMIC DNA]</scope>
    <source>
        <strain evidence="17">CGMCC 4.3568</strain>
    </source>
</reference>
<evidence type="ECO:0000313" key="17">
    <source>
        <dbReference type="Proteomes" id="UP000243799"/>
    </source>
</evidence>
<keyword evidence="17" id="KW-1185">Reference proteome</keyword>
<comment type="similarity">
    <text evidence="8">Belongs to the peroxiredoxin family. AhpE subfamily.</text>
</comment>
<comment type="catalytic activity">
    <reaction evidence="6">
        <text>[mycoredoxin]-L-dithiol + a hydroperoxide = [mycoredoxin]-L-disulfide + an alcohol + H2O</text>
        <dbReference type="Rhea" id="RHEA:62640"/>
        <dbReference type="Rhea" id="RHEA-COMP:16137"/>
        <dbReference type="Rhea" id="RHEA-COMP:16138"/>
        <dbReference type="ChEBI" id="CHEBI:15377"/>
        <dbReference type="ChEBI" id="CHEBI:29950"/>
        <dbReference type="ChEBI" id="CHEBI:30879"/>
        <dbReference type="ChEBI" id="CHEBI:35924"/>
        <dbReference type="ChEBI" id="CHEBI:50058"/>
        <dbReference type="EC" id="1.11.1.29"/>
    </reaction>
</comment>
<evidence type="ECO:0000256" key="4">
    <source>
        <dbReference type="ARBA" id="ARBA00023284"/>
    </source>
</evidence>
<evidence type="ECO:0000259" key="15">
    <source>
        <dbReference type="PROSITE" id="PS51352"/>
    </source>
</evidence>
<dbReference type="InterPro" id="IPR013766">
    <property type="entry name" value="Thioredoxin_domain"/>
</dbReference>
<dbReference type="GO" id="GO:0004601">
    <property type="term" value="F:peroxidase activity"/>
    <property type="evidence" value="ECO:0007669"/>
    <property type="project" value="UniProtKB-KW"/>
</dbReference>
<keyword evidence="2" id="KW-0049">Antioxidant</keyword>
<dbReference type="EC" id="1.11.1.29" evidence="10"/>
<dbReference type="Gene3D" id="3.40.30.10">
    <property type="entry name" value="Glutaredoxin"/>
    <property type="match status" value="1"/>
</dbReference>
<dbReference type="AlphaFoldDB" id="A0A1I0ZN09"/>
<protein>
    <recommendedName>
        <fullName evidence="11">Alkyl hydroperoxide reductase E</fullName>
        <ecNumber evidence="10">1.11.1.29</ecNumber>
    </recommendedName>
    <alternativeName>
        <fullName evidence="12">Mycoredoxin-dependent peroxiredoxin</fullName>
    </alternativeName>
    <alternativeName>
        <fullName evidence="13">Peroxiredoxin AhpE</fullName>
    </alternativeName>
    <alternativeName>
        <fullName evidence="5">Thioredoxin peroxidase</fullName>
    </alternativeName>
</protein>
<dbReference type="InterPro" id="IPR036249">
    <property type="entry name" value="Thioredoxin-like_sf"/>
</dbReference>
<dbReference type="Pfam" id="PF00578">
    <property type="entry name" value="AhpC-TSA"/>
    <property type="match status" value="1"/>
</dbReference>
<dbReference type="PANTHER" id="PTHR43110">
    <property type="entry name" value="THIOL PEROXIDASE"/>
    <property type="match status" value="1"/>
</dbReference>
<evidence type="ECO:0000256" key="7">
    <source>
        <dbReference type="ARBA" id="ARBA00056930"/>
    </source>
</evidence>
<dbReference type="InterPro" id="IPR050455">
    <property type="entry name" value="Tpx_Peroxidase_subfamily"/>
</dbReference>
<dbReference type="InterPro" id="IPR000866">
    <property type="entry name" value="AhpC/TSA"/>
</dbReference>
<evidence type="ECO:0000256" key="3">
    <source>
        <dbReference type="ARBA" id="ARBA00023002"/>
    </source>
</evidence>
<dbReference type="EMBL" id="FOKG01000007">
    <property type="protein sequence ID" value="SFB25573.1"/>
    <property type="molecule type" value="Genomic_DNA"/>
</dbReference>
<evidence type="ECO:0000256" key="5">
    <source>
        <dbReference type="ARBA" id="ARBA00032824"/>
    </source>
</evidence>
<feature type="domain" description="Thioredoxin" evidence="15">
    <location>
        <begin position="10"/>
        <end position="161"/>
    </location>
</feature>
<comment type="function">
    <text evidence="7">Thiol-specific peroxidase that catalyzes the reduction of hydrogen peroxide and organic hydroperoxides to water and alcohols, respectively. Plays a role in cell protection against oxidative stress by detoxifying peroxides. May represent an important antioxidant defense against cytotoxic peroxides, especially peroxynitrite, which can be formed by activated macrophages during infection.</text>
</comment>
<evidence type="ECO:0000256" key="12">
    <source>
        <dbReference type="ARBA" id="ARBA00082991"/>
    </source>
</evidence>
<evidence type="ECO:0000256" key="11">
    <source>
        <dbReference type="ARBA" id="ARBA00068979"/>
    </source>
</evidence>
<dbReference type="STRING" id="490629.SAMN05216266_10738"/>
<organism evidence="16 17">
    <name type="scientific">Amycolatopsis marina</name>
    <dbReference type="NCBI Taxonomy" id="490629"/>
    <lineage>
        <taxon>Bacteria</taxon>
        <taxon>Bacillati</taxon>
        <taxon>Actinomycetota</taxon>
        <taxon>Actinomycetes</taxon>
        <taxon>Pseudonocardiales</taxon>
        <taxon>Pseudonocardiaceae</taxon>
        <taxon>Amycolatopsis</taxon>
    </lineage>
</organism>
<evidence type="ECO:0000256" key="13">
    <source>
        <dbReference type="ARBA" id="ARBA00083736"/>
    </source>
</evidence>
<accession>A0A1I0ZN09</accession>
<dbReference type="SUPFAM" id="SSF52833">
    <property type="entry name" value="Thioredoxin-like"/>
    <property type="match status" value="1"/>
</dbReference>
<dbReference type="InterPro" id="IPR024706">
    <property type="entry name" value="Peroxiredoxin_AhpC-typ"/>
</dbReference>
<proteinExistence type="inferred from homology"/>
<dbReference type="PANTHER" id="PTHR43110:SF1">
    <property type="entry name" value="THIOL PEROXIDASE"/>
    <property type="match status" value="1"/>
</dbReference>
<keyword evidence="1" id="KW-0575">Peroxidase</keyword>
<evidence type="ECO:0000256" key="14">
    <source>
        <dbReference type="PIRSR" id="PIRSR000239-1"/>
    </source>
</evidence>
<comment type="subunit">
    <text evidence="9">Homodimer. Forms both dimers and octamers; a tightly-associated dimer and a ring-like octamer.</text>
</comment>
<evidence type="ECO:0000256" key="6">
    <source>
        <dbReference type="ARBA" id="ARBA00052774"/>
    </source>
</evidence>
<evidence type="ECO:0000256" key="10">
    <source>
        <dbReference type="ARBA" id="ARBA00067009"/>
    </source>
</evidence>
<dbReference type="CDD" id="cd03018">
    <property type="entry name" value="PRX_AhpE_like"/>
    <property type="match status" value="1"/>
</dbReference>
<feature type="active site" description="Cysteine sulfenic acid (-SOH) intermediate; for peroxidase activity" evidence="14">
    <location>
        <position position="53"/>
    </location>
</feature>
<keyword evidence="3" id="KW-0560">Oxidoreductase</keyword>
<name>A0A1I0ZN09_9PSEU</name>
<keyword evidence="4" id="KW-0676">Redox-active center</keyword>
<dbReference type="FunFam" id="3.40.30.10:FF:000118">
    <property type="entry name" value="Peroxiredoxin AhpE"/>
    <property type="match status" value="1"/>
</dbReference>
<dbReference type="PIRSF" id="PIRSF000239">
    <property type="entry name" value="AHPC"/>
    <property type="match status" value="1"/>
</dbReference>
<dbReference type="Proteomes" id="UP000243799">
    <property type="component" value="Unassembled WGS sequence"/>
</dbReference>
<dbReference type="PROSITE" id="PS51352">
    <property type="entry name" value="THIOREDOXIN_2"/>
    <property type="match status" value="1"/>
</dbReference>
<gene>
    <name evidence="16" type="ORF">SAMN05216266_10738</name>
</gene>
<evidence type="ECO:0000256" key="1">
    <source>
        <dbReference type="ARBA" id="ARBA00022559"/>
    </source>
</evidence>
<evidence type="ECO:0000313" key="16">
    <source>
        <dbReference type="EMBL" id="SFB25573.1"/>
    </source>
</evidence>